<keyword evidence="3" id="KW-0677">Repeat</keyword>
<keyword evidence="2" id="KW-0732">Signal</keyword>
<protein>
    <submittedName>
        <fullName evidence="4">Uncharacterized protein</fullName>
    </submittedName>
</protein>
<dbReference type="PROSITE" id="PS51450">
    <property type="entry name" value="LRR"/>
    <property type="match status" value="2"/>
</dbReference>
<evidence type="ECO:0000256" key="3">
    <source>
        <dbReference type="ARBA" id="ARBA00022737"/>
    </source>
</evidence>
<comment type="caution">
    <text evidence="4">The sequence shown here is derived from an EMBL/GenBank/DDBJ whole genome shotgun (WGS) entry which is preliminary data.</text>
</comment>
<proteinExistence type="predicted"/>
<dbReference type="EMBL" id="CAJNOC010006857">
    <property type="protein sequence ID" value="CAF1087367.1"/>
    <property type="molecule type" value="Genomic_DNA"/>
</dbReference>
<feature type="non-terminal residue" evidence="4">
    <location>
        <position position="302"/>
    </location>
</feature>
<dbReference type="SUPFAM" id="SSF52058">
    <property type="entry name" value="L domain-like"/>
    <property type="match status" value="1"/>
</dbReference>
<dbReference type="Pfam" id="PF00560">
    <property type="entry name" value="LRR_1"/>
    <property type="match status" value="1"/>
</dbReference>
<keyword evidence="5" id="KW-1185">Reference proteome</keyword>
<dbReference type="SMART" id="SM00365">
    <property type="entry name" value="LRR_SD22"/>
    <property type="match status" value="3"/>
</dbReference>
<dbReference type="InterPro" id="IPR032675">
    <property type="entry name" value="LRR_dom_sf"/>
</dbReference>
<dbReference type="AlphaFoldDB" id="A0A814N4T6"/>
<accession>A0A814N4T6</accession>
<dbReference type="OrthoDB" id="676979at2759"/>
<dbReference type="Pfam" id="PF13855">
    <property type="entry name" value="LRR_8"/>
    <property type="match status" value="1"/>
</dbReference>
<evidence type="ECO:0000256" key="2">
    <source>
        <dbReference type="ARBA" id="ARBA00022729"/>
    </source>
</evidence>
<reference evidence="4" key="1">
    <citation type="submission" date="2021-02" db="EMBL/GenBank/DDBJ databases">
        <authorList>
            <person name="Nowell W R."/>
        </authorList>
    </citation>
    <scope>NUCLEOTIDE SEQUENCE</scope>
    <source>
        <strain evidence="4">Ploen Becks lab</strain>
    </source>
</reference>
<dbReference type="Gene3D" id="3.80.10.10">
    <property type="entry name" value="Ribonuclease Inhibitor"/>
    <property type="match status" value="1"/>
</dbReference>
<dbReference type="InterPro" id="IPR050328">
    <property type="entry name" value="Dev_Immune_Receptor"/>
</dbReference>
<evidence type="ECO:0000256" key="1">
    <source>
        <dbReference type="ARBA" id="ARBA00022614"/>
    </source>
</evidence>
<feature type="non-terminal residue" evidence="4">
    <location>
        <position position="1"/>
    </location>
</feature>
<dbReference type="PANTHER" id="PTHR24373:SF275">
    <property type="entry name" value="TIR DOMAIN-CONTAINING PROTEIN"/>
    <property type="match status" value="1"/>
</dbReference>
<evidence type="ECO:0000313" key="5">
    <source>
        <dbReference type="Proteomes" id="UP000663879"/>
    </source>
</evidence>
<gene>
    <name evidence="4" type="ORF">OXX778_LOCUS20492</name>
</gene>
<dbReference type="Proteomes" id="UP000663879">
    <property type="component" value="Unassembled WGS sequence"/>
</dbReference>
<dbReference type="InterPro" id="IPR001611">
    <property type="entry name" value="Leu-rich_rpt"/>
</dbReference>
<keyword evidence="1" id="KW-0433">Leucine-rich repeat</keyword>
<evidence type="ECO:0000313" key="4">
    <source>
        <dbReference type="EMBL" id="CAF1087367.1"/>
    </source>
</evidence>
<sequence length="302" mass="35151">MNRIKNIVNEYYDLLINQIDILTEEKLSKKPSNEEIVRINNTRSNFLSSLKDSRTKPYDILQNSFLDDESIRRKVFENNFCFVVPLKEKSNFTINSILVLLDWYLSNEEIKNLEELLNKNQANQIAEPINLTKEFILFDQLSFELKKILTCSINATESDGIIYFKKQDLFSVTQLDLSEKSIESITIKNGSPFNQLLELLELDLSSNYIAKLENNSFNNLNKLEKLSLDTNQIEIVEPKAFDDLTNLTILDLADNQIYSFDSNCFNNLKNLRELTLSENNLIQIQKELFGNFQNLEQLDISF</sequence>
<dbReference type="InterPro" id="IPR003591">
    <property type="entry name" value="Leu-rich_rpt_typical-subtyp"/>
</dbReference>
<name>A0A814N4T6_9BILA</name>
<organism evidence="4 5">
    <name type="scientific">Brachionus calyciflorus</name>
    <dbReference type="NCBI Taxonomy" id="104777"/>
    <lineage>
        <taxon>Eukaryota</taxon>
        <taxon>Metazoa</taxon>
        <taxon>Spiralia</taxon>
        <taxon>Gnathifera</taxon>
        <taxon>Rotifera</taxon>
        <taxon>Eurotatoria</taxon>
        <taxon>Monogononta</taxon>
        <taxon>Pseudotrocha</taxon>
        <taxon>Ploima</taxon>
        <taxon>Brachionidae</taxon>
        <taxon>Brachionus</taxon>
    </lineage>
</organism>
<dbReference type="PANTHER" id="PTHR24373">
    <property type="entry name" value="SLIT RELATED LEUCINE-RICH REPEAT NEURONAL PROTEIN"/>
    <property type="match status" value="1"/>
</dbReference>
<dbReference type="SMART" id="SM00369">
    <property type="entry name" value="LRR_TYP"/>
    <property type="match status" value="4"/>
</dbReference>